<evidence type="ECO:0000256" key="4">
    <source>
        <dbReference type="ARBA" id="ARBA00022763"/>
    </source>
</evidence>
<comment type="subcellular location">
    <subcellularLocation>
        <location evidence="1">Nucleus</location>
    </subcellularLocation>
</comment>
<proteinExistence type="inferred from homology"/>
<evidence type="ECO:0000256" key="9">
    <source>
        <dbReference type="RuleBase" id="RU003756"/>
    </source>
</evidence>
<feature type="compositionally biased region" description="Low complexity" evidence="10">
    <location>
        <begin position="13"/>
        <end position="23"/>
    </location>
</feature>
<dbReference type="FunFam" id="3.40.1170.10:FF:000002">
    <property type="entry name" value="DNA mismatch repair protein"/>
    <property type="match status" value="1"/>
</dbReference>
<evidence type="ECO:0000256" key="6">
    <source>
        <dbReference type="ARBA" id="ARBA00023125"/>
    </source>
</evidence>
<dbReference type="PIRSF" id="PIRSF037677">
    <property type="entry name" value="DNA_mis_repair_Msh6"/>
    <property type="match status" value="1"/>
</dbReference>
<dbReference type="Pfam" id="PF05192">
    <property type="entry name" value="MutS_III"/>
    <property type="match status" value="1"/>
</dbReference>
<dbReference type="PANTHER" id="PTHR11361:SF148">
    <property type="entry name" value="DNA MISMATCH REPAIR PROTEIN MSH6"/>
    <property type="match status" value="1"/>
</dbReference>
<dbReference type="PROSITE" id="PS50812">
    <property type="entry name" value="PWWP"/>
    <property type="match status" value="1"/>
</dbReference>
<evidence type="ECO:0000256" key="1">
    <source>
        <dbReference type="ARBA" id="ARBA00004123"/>
    </source>
</evidence>
<dbReference type="InterPro" id="IPR036187">
    <property type="entry name" value="DNA_mismatch_repair_MutS_sf"/>
</dbReference>
<dbReference type="PROSITE" id="PS00486">
    <property type="entry name" value="DNA_MISMATCH_REPAIR_2"/>
    <property type="match status" value="1"/>
</dbReference>
<feature type="compositionally biased region" description="Acidic residues" evidence="10">
    <location>
        <begin position="199"/>
        <end position="214"/>
    </location>
</feature>
<dbReference type="FunFam" id="1.10.1420.10:FF:000006">
    <property type="entry name" value="DNA mismatch repair protein"/>
    <property type="match status" value="1"/>
</dbReference>
<dbReference type="GO" id="GO:0051053">
    <property type="term" value="P:negative regulation of DNA metabolic process"/>
    <property type="evidence" value="ECO:0007669"/>
    <property type="project" value="UniProtKB-ARBA"/>
</dbReference>
<dbReference type="Pfam" id="PF01624">
    <property type="entry name" value="MutS_I"/>
    <property type="match status" value="1"/>
</dbReference>
<dbReference type="InterPro" id="IPR027417">
    <property type="entry name" value="P-loop_NTPase"/>
</dbReference>
<gene>
    <name evidence="12" type="ORF">ACEWY4_020773</name>
</gene>
<dbReference type="Pfam" id="PF05190">
    <property type="entry name" value="MutS_IV"/>
    <property type="match status" value="1"/>
</dbReference>
<evidence type="ECO:0000259" key="11">
    <source>
        <dbReference type="PROSITE" id="PS50812"/>
    </source>
</evidence>
<dbReference type="InterPro" id="IPR017261">
    <property type="entry name" value="DNA_mismatch_repair_MutS/MSH"/>
</dbReference>
<dbReference type="Gene3D" id="3.40.1170.10">
    <property type="entry name" value="DNA repair protein MutS, domain I"/>
    <property type="match status" value="1"/>
</dbReference>
<dbReference type="InterPro" id="IPR007861">
    <property type="entry name" value="DNA_mismatch_repair_MutS_clamp"/>
</dbReference>
<name>A0ABD1J727_9TELE</name>
<dbReference type="InterPro" id="IPR000432">
    <property type="entry name" value="DNA_mismatch_repair_MutS_C"/>
</dbReference>
<dbReference type="GO" id="GO:0005634">
    <property type="term" value="C:nucleus"/>
    <property type="evidence" value="ECO:0007669"/>
    <property type="project" value="UniProtKB-SubCell"/>
</dbReference>
<comment type="caution">
    <text evidence="12">The sequence shown here is derived from an EMBL/GenBank/DDBJ whole genome shotgun (WGS) entry which is preliminary data.</text>
</comment>
<sequence length="1374" mass="152069">MAKQSSLFNFFTKSPPAVSKSKPSPSPVEADLPSSVEKSNTSPKEEAKQAAKSVKKTPAKPKTPSSKAGINKLFGNKTPSNAKESASCNFSEGALVWTKLEGHPWWPCMVVPQPLSGQQMRGKGRNQRIHVHFFDEPPTRGWVSTKYVREYQGSDSAEAKAGGVFFSGKPVIRQAMQLADAAMAKSPEERVKMPVCTDPSDEEEDVEEEEEEMEVDKSSLSDGAESGEEEEGLKRGRRSSRTTTAKGQKPKRRRIVVASDSEDSGDEFKPEQADGSSDEDDEEGVSSGVDEGEEEEEEEESEPGTEPDSPVKPVKRKRPAEKPAKKAKSKTLAPTEAPKRTGPPASVSSDTKSKLSAFSAPDSFESQSSGGAGGAEGGVTVWDHEKLDWLQEGRRKDARRRRESEEDYDASTLYVPEDFLNRCTPGMRRWWELKSEMLDTVIFYKVGKFYELYHMDAVVGVNELGFTFMKGTWAHSGFPEIGFGRFSDVLVQKGYKVARVEQTETPEMMEARCKKMLRPTKFDRVVKREVCRVLTRGTQTYSVLDGSPAESHSKYLLSVKERSDGEGGGAAGVGHTHTYGVCFVDTSVGRFHVGQFRDDRHCSRLRTLLAHHAPAQLLFERGNPSAETRKILKGTGAMQDGLSASSQFWDAQKTLKALAEADYFQEGAAEAGSEDSSGGAALLPATLKVMTSETDALCLTPKEGYELALSALGGCIFYLKKCLVDQELLSMANFEEYVPVDVEMEKSEGPSSFFAKTRQRMVLDGVTLANLEILQNGSTGGLEGTLLERLDTCCTPFGKRLLKQWLCAPLCNPASICDRLDALEDLMAAPAQVQEVTELLKKLPDLERLLSKIHSIGTPLKGQGHPDSRAVMYEEVVYSKRKIADFLAALEGFKAMREIVSVMADATEGFRSQLLRQVVVLKTDGGEGLFPDLSPELKRWDTAFDHQKARSTGVITPKTGFDPEYDQALAGVKDCDRQLQDFLERQKKRLGCRTLAYWGTGRNRYQMEVPDSVSERNIPEEYEVRSTKKGWKRYSTKEIERWFTELQRWEEKRDAALKDCMRRLFYNFDKNYKDWQTAVECMAVLDVLLSLSRYSQAGDGPMARPEVILPGGDNDSSPPFLDLRGSRHPCVTKTFFGDDFIPNDIFIGCAGVEEEEEGAHAGGKEGATCVLVTGPNMGGKSTLMRQCGLIVILAQLGCYVPAESLRFTPVDRVFTRLGASDRIMAGESTFFVELSETASILLHGTRHSLVLLDELGRGTATYDGTAIASAVVRELAERVRCRTLFSTHYHSLVEDYAHDPSVRLGHMACMVENECEDPSQETITFLYKFISGACPKSYGFNAARLASLPEAVIQSGHRKAKEFEKSTVTLRLFK</sequence>
<comment type="function">
    <text evidence="8 9">Component of the post-replicative DNA mismatch repair system (MMR).</text>
</comment>
<dbReference type="Gene3D" id="1.10.1420.10">
    <property type="match status" value="2"/>
</dbReference>
<evidence type="ECO:0000256" key="3">
    <source>
        <dbReference type="ARBA" id="ARBA00022741"/>
    </source>
</evidence>
<dbReference type="SMART" id="SM00293">
    <property type="entry name" value="PWWP"/>
    <property type="match status" value="1"/>
</dbReference>
<dbReference type="InterPro" id="IPR036678">
    <property type="entry name" value="MutS_con_dom_sf"/>
</dbReference>
<evidence type="ECO:0000256" key="10">
    <source>
        <dbReference type="SAM" id="MobiDB-lite"/>
    </source>
</evidence>
<evidence type="ECO:0000256" key="5">
    <source>
        <dbReference type="ARBA" id="ARBA00022840"/>
    </source>
</evidence>
<feature type="compositionally biased region" description="Basic residues" evidence="10">
    <location>
        <begin position="313"/>
        <end position="329"/>
    </location>
</feature>
<evidence type="ECO:0000256" key="2">
    <source>
        <dbReference type="ARBA" id="ARBA00006271"/>
    </source>
</evidence>
<keyword evidence="4 8" id="KW-0227">DNA damage</keyword>
<feature type="domain" description="PWWP" evidence="11">
    <location>
        <begin position="92"/>
        <end position="154"/>
    </location>
</feature>
<keyword evidence="13" id="KW-1185">Reference proteome</keyword>
<keyword evidence="7" id="KW-0539">Nucleus</keyword>
<keyword evidence="3 8" id="KW-0547">Nucleotide-binding</keyword>
<evidence type="ECO:0000256" key="8">
    <source>
        <dbReference type="PIRNR" id="PIRNR037677"/>
    </source>
</evidence>
<dbReference type="PANTHER" id="PTHR11361">
    <property type="entry name" value="DNA MISMATCH REPAIR PROTEIN MUTS FAMILY MEMBER"/>
    <property type="match status" value="1"/>
</dbReference>
<dbReference type="SMART" id="SM00533">
    <property type="entry name" value="MUTSd"/>
    <property type="match status" value="1"/>
</dbReference>
<dbReference type="InterPro" id="IPR016151">
    <property type="entry name" value="DNA_mismatch_repair_MutS_N"/>
</dbReference>
<evidence type="ECO:0000313" key="13">
    <source>
        <dbReference type="Proteomes" id="UP001591681"/>
    </source>
</evidence>
<protein>
    <recommendedName>
        <fullName evidence="8">DNA mismatch repair protein</fullName>
    </recommendedName>
</protein>
<feature type="region of interest" description="Disordered" evidence="10">
    <location>
        <begin position="182"/>
        <end position="378"/>
    </location>
</feature>
<dbReference type="EMBL" id="JBHFQA010000018">
    <property type="protein sequence ID" value="KAL2083000.1"/>
    <property type="molecule type" value="Genomic_DNA"/>
</dbReference>
<comment type="similarity">
    <text evidence="2 8 9">Belongs to the DNA mismatch repair MutS family.</text>
</comment>
<dbReference type="Pfam" id="PF05188">
    <property type="entry name" value="MutS_II"/>
    <property type="match status" value="1"/>
</dbReference>
<dbReference type="GO" id="GO:0005524">
    <property type="term" value="F:ATP binding"/>
    <property type="evidence" value="ECO:0007669"/>
    <property type="project" value="UniProtKB-UniRule"/>
</dbReference>
<dbReference type="InterPro" id="IPR007695">
    <property type="entry name" value="DNA_mismatch_repair_MutS-lik_N"/>
</dbReference>
<feature type="compositionally biased region" description="Polar residues" evidence="10">
    <location>
        <begin position="1"/>
        <end position="12"/>
    </location>
</feature>
<dbReference type="Pfam" id="PF00488">
    <property type="entry name" value="MutS_V"/>
    <property type="match status" value="1"/>
</dbReference>
<dbReference type="Gene3D" id="3.40.50.300">
    <property type="entry name" value="P-loop containing nucleotide triphosphate hydrolases"/>
    <property type="match status" value="1"/>
</dbReference>
<keyword evidence="8 9" id="KW-0234">DNA repair</keyword>
<dbReference type="Proteomes" id="UP001591681">
    <property type="component" value="Unassembled WGS sequence"/>
</dbReference>
<dbReference type="InterPro" id="IPR045076">
    <property type="entry name" value="MutS"/>
</dbReference>
<dbReference type="FunFam" id="3.30.420.110:FF:000004">
    <property type="entry name" value="DNA mismatch repair protein"/>
    <property type="match status" value="1"/>
</dbReference>
<dbReference type="GO" id="GO:0006281">
    <property type="term" value="P:DNA repair"/>
    <property type="evidence" value="ECO:0007669"/>
    <property type="project" value="UniProtKB-KW"/>
</dbReference>
<dbReference type="FunFam" id="2.30.30.140:FF:000144">
    <property type="entry name" value="DNA mismatch repair protein"/>
    <property type="match status" value="1"/>
</dbReference>
<dbReference type="GO" id="GO:0030983">
    <property type="term" value="F:mismatched DNA binding"/>
    <property type="evidence" value="ECO:0007669"/>
    <property type="project" value="UniProtKB-UniRule"/>
</dbReference>
<dbReference type="InterPro" id="IPR007860">
    <property type="entry name" value="DNA_mmatch_repair_MutS_con_dom"/>
</dbReference>
<feature type="compositionally biased region" description="Acidic residues" evidence="10">
    <location>
        <begin position="276"/>
        <end position="305"/>
    </location>
</feature>
<accession>A0ABD1J727</accession>
<dbReference type="InterPro" id="IPR007696">
    <property type="entry name" value="DNA_mismatch_repair_MutS_core"/>
</dbReference>
<dbReference type="Pfam" id="PF00855">
    <property type="entry name" value="PWWP"/>
    <property type="match status" value="1"/>
</dbReference>
<dbReference type="SUPFAM" id="SSF52540">
    <property type="entry name" value="P-loop containing nucleoside triphosphate hydrolases"/>
    <property type="match status" value="1"/>
</dbReference>
<dbReference type="InterPro" id="IPR000313">
    <property type="entry name" value="PWWP_dom"/>
</dbReference>
<dbReference type="SMART" id="SM00534">
    <property type="entry name" value="MUTSac"/>
    <property type="match status" value="1"/>
</dbReference>
<dbReference type="SUPFAM" id="SSF63748">
    <property type="entry name" value="Tudor/PWWP/MBT"/>
    <property type="match status" value="1"/>
</dbReference>
<feature type="region of interest" description="Disordered" evidence="10">
    <location>
        <begin position="1"/>
        <end position="85"/>
    </location>
</feature>
<reference evidence="12 13" key="1">
    <citation type="submission" date="2024-09" db="EMBL/GenBank/DDBJ databases">
        <title>A chromosome-level genome assembly of Gray's grenadier anchovy, Coilia grayii.</title>
        <authorList>
            <person name="Fu Z."/>
        </authorList>
    </citation>
    <scope>NUCLEOTIDE SEQUENCE [LARGE SCALE GENOMIC DNA]</scope>
    <source>
        <strain evidence="12">G4</strain>
        <tissue evidence="12">Muscle</tissue>
    </source>
</reference>
<keyword evidence="6 8" id="KW-0238">DNA-binding</keyword>
<evidence type="ECO:0000256" key="7">
    <source>
        <dbReference type="ARBA" id="ARBA00023242"/>
    </source>
</evidence>
<feature type="compositionally biased region" description="Polar residues" evidence="10">
    <location>
        <begin position="346"/>
        <end position="356"/>
    </location>
</feature>
<dbReference type="SUPFAM" id="SSF55271">
    <property type="entry name" value="DNA repair protein MutS, domain I"/>
    <property type="match status" value="1"/>
</dbReference>
<dbReference type="SUPFAM" id="SSF53150">
    <property type="entry name" value="DNA repair protein MutS, domain II"/>
    <property type="match status" value="1"/>
</dbReference>
<organism evidence="12 13">
    <name type="scientific">Coilia grayii</name>
    <name type="common">Gray's grenadier anchovy</name>
    <dbReference type="NCBI Taxonomy" id="363190"/>
    <lineage>
        <taxon>Eukaryota</taxon>
        <taxon>Metazoa</taxon>
        <taxon>Chordata</taxon>
        <taxon>Craniata</taxon>
        <taxon>Vertebrata</taxon>
        <taxon>Euteleostomi</taxon>
        <taxon>Actinopterygii</taxon>
        <taxon>Neopterygii</taxon>
        <taxon>Teleostei</taxon>
        <taxon>Clupei</taxon>
        <taxon>Clupeiformes</taxon>
        <taxon>Clupeoidei</taxon>
        <taxon>Engraulidae</taxon>
        <taxon>Coilinae</taxon>
        <taxon>Coilia</taxon>
    </lineage>
</organism>
<dbReference type="FunFam" id="3.40.50.300:FF:000645">
    <property type="entry name" value="DNA mismatch repair protein"/>
    <property type="match status" value="1"/>
</dbReference>
<keyword evidence="5 8" id="KW-0067">ATP-binding</keyword>
<dbReference type="Gene3D" id="2.30.30.140">
    <property type="match status" value="1"/>
</dbReference>
<dbReference type="CDD" id="cd05837">
    <property type="entry name" value="PWWP_MSH6"/>
    <property type="match status" value="1"/>
</dbReference>
<dbReference type="SUPFAM" id="SSF48334">
    <property type="entry name" value="DNA repair protein MutS, domain III"/>
    <property type="match status" value="1"/>
</dbReference>
<evidence type="ECO:0000313" key="12">
    <source>
        <dbReference type="EMBL" id="KAL2083000.1"/>
    </source>
</evidence>
<dbReference type="FunFam" id="1.10.1420.10:FF:000005">
    <property type="entry name" value="DNA mismatch repair protein"/>
    <property type="match status" value="1"/>
</dbReference>
<dbReference type="Gene3D" id="3.30.420.110">
    <property type="entry name" value="MutS, connector domain"/>
    <property type="match status" value="1"/>
</dbReference>